<feature type="region of interest" description="Disordered" evidence="1">
    <location>
        <begin position="45"/>
        <end position="73"/>
    </location>
</feature>
<sequence length="456" mass="51850">MSLFLATVPAGTQLYHGTWKEEPIEGMEWLAFEVEHAMIFAQPMWRPPPPDEGDGDDDWEHINRKAGSQRPLRLQSSNQDAKYGYLHTYVPKNPLRLLYVDGQSGAKTSNGTLDTQDTLLLNMTDTGGPMGGEFERATGMCNLSSTEWNGKIDGILRMEGGFEIILCDFEKHLERTDVMAMTREGKHDPFGGWTYTKAVTSRYFGIGNERVTVDYEDFVSVFAYPNVKGLFDNDVQSDYPMPRLQNVQDSELVHIRSDVTDMILRKDWDKAKEVKNWQAVADEVVQRYSQTLQYLHTNQHFRKDKDALEVYLKTLLQPFIDGTGRNATLETRRCVAQTIPSLASSAQSATSLAYRTLYTITHHICDTLLTSLSIVSSPSPPSSFESVSAARSLELVDELVDYLNWTSWKECGTCKYEEVCFIPIWMGGTHEDHANPRCLNEESSRRKYGYWSHASW</sequence>
<gene>
    <name evidence="2" type="ORF">K460DRAFT_379025</name>
</gene>
<dbReference type="Proteomes" id="UP000800039">
    <property type="component" value="Unassembled WGS sequence"/>
</dbReference>
<protein>
    <submittedName>
        <fullName evidence="2">Uncharacterized protein</fullName>
    </submittedName>
</protein>
<comment type="caution">
    <text evidence="2">The sequence shown here is derived from an EMBL/GenBank/DDBJ whole genome shotgun (WGS) entry which is preliminary data.</text>
</comment>
<reference evidence="2" key="1">
    <citation type="submission" date="2020-01" db="EMBL/GenBank/DDBJ databases">
        <authorList>
            <consortium name="DOE Joint Genome Institute"/>
            <person name="Haridas S."/>
            <person name="Albert R."/>
            <person name="Binder M."/>
            <person name="Bloem J."/>
            <person name="Labutti K."/>
            <person name="Salamov A."/>
            <person name="Andreopoulos B."/>
            <person name="Baker S.E."/>
            <person name="Barry K."/>
            <person name="Bills G."/>
            <person name="Bluhm B.H."/>
            <person name="Cannon C."/>
            <person name="Castanera R."/>
            <person name="Culley D.E."/>
            <person name="Daum C."/>
            <person name="Ezra D."/>
            <person name="Gonzalez J.B."/>
            <person name="Henrissat B."/>
            <person name="Kuo A."/>
            <person name="Liang C."/>
            <person name="Lipzen A."/>
            <person name="Lutzoni F."/>
            <person name="Magnuson J."/>
            <person name="Mondo S."/>
            <person name="Nolan M."/>
            <person name="Ohm R."/>
            <person name="Pangilinan J."/>
            <person name="Park H.-J."/>
            <person name="Ramirez L."/>
            <person name="Alfaro M."/>
            <person name="Sun H."/>
            <person name="Tritt A."/>
            <person name="Yoshinaga Y."/>
            <person name="Zwiers L.-H."/>
            <person name="Turgeon B.G."/>
            <person name="Goodwin S.B."/>
            <person name="Spatafora J.W."/>
            <person name="Crous P.W."/>
            <person name="Grigoriev I.V."/>
        </authorList>
    </citation>
    <scope>NUCLEOTIDE SEQUENCE</scope>
    <source>
        <strain evidence="2">CBS 394.84</strain>
    </source>
</reference>
<dbReference type="OrthoDB" id="10261782at2759"/>
<dbReference type="GeneID" id="63852383"/>
<evidence type="ECO:0000256" key="1">
    <source>
        <dbReference type="SAM" id="MobiDB-lite"/>
    </source>
</evidence>
<dbReference type="RefSeq" id="XP_040786557.1">
    <property type="nucleotide sequence ID" value="XM_040935132.1"/>
</dbReference>
<keyword evidence="3" id="KW-1185">Reference proteome</keyword>
<name>A0A9P4L764_9PLEO</name>
<proteinExistence type="predicted"/>
<accession>A0A9P4L764</accession>
<dbReference type="PANTHER" id="PTHR35204:SF1">
    <property type="entry name" value="ENTEROTOXIN"/>
    <property type="match status" value="1"/>
</dbReference>
<dbReference type="PANTHER" id="PTHR35204">
    <property type="entry name" value="YALI0A21131P"/>
    <property type="match status" value="1"/>
</dbReference>
<dbReference type="EMBL" id="ML976617">
    <property type="protein sequence ID" value="KAF1843994.1"/>
    <property type="molecule type" value="Genomic_DNA"/>
</dbReference>
<dbReference type="InterPro" id="IPR038921">
    <property type="entry name" value="YOR389W-like"/>
</dbReference>
<organism evidence="2 3">
    <name type="scientific">Cucurbitaria berberidis CBS 394.84</name>
    <dbReference type="NCBI Taxonomy" id="1168544"/>
    <lineage>
        <taxon>Eukaryota</taxon>
        <taxon>Fungi</taxon>
        <taxon>Dikarya</taxon>
        <taxon>Ascomycota</taxon>
        <taxon>Pezizomycotina</taxon>
        <taxon>Dothideomycetes</taxon>
        <taxon>Pleosporomycetidae</taxon>
        <taxon>Pleosporales</taxon>
        <taxon>Pleosporineae</taxon>
        <taxon>Cucurbitariaceae</taxon>
        <taxon>Cucurbitaria</taxon>
    </lineage>
</organism>
<dbReference type="AlphaFoldDB" id="A0A9P4L764"/>
<evidence type="ECO:0000313" key="3">
    <source>
        <dbReference type="Proteomes" id="UP000800039"/>
    </source>
</evidence>
<evidence type="ECO:0000313" key="2">
    <source>
        <dbReference type="EMBL" id="KAF1843994.1"/>
    </source>
</evidence>